<dbReference type="Pfam" id="PF13584">
    <property type="entry name" value="BatD"/>
    <property type="match status" value="2"/>
</dbReference>
<sequence length="479" mass="54601">MSRSISFLLLLCLLFLGTGSYAQEISIQLGPDEIALNQPFTITVTIQNDRLKNYEDFPEIPGFRKRGTTSSTNTNIVNGQISSAQSIIQNYIALREGTFQIKPFQMEVNGKLVRSGGKTVKVGPAQQRKRRDPFGNSLFDEFFGKSSEPEEFVNVKADAFLALTTDRNEVYVGEGFTATLAFYVSESNRAHLEFYDLSRQVSDVTKKISPPNSWEENFNIENINGETVVLNNKRYTRFKLYQAAFYPLNTEPIEFPTVSLELIKYQIAKNPTFFGRNKKEDFQTFHSKPKRIRVKDLPPHPMKDRVPVGDYYLDEKISTENIETGQSFNLQFGVYGEGNIAAISKPEVESTDEFELYPPNIQQNIKRGNGRVTGYKAFNFYGIPNEPGEYNLGGYFNLIFFNPKIKKYDTLSSNITINVTGESKKNQYISSNDLGTFYDLIEGQDNTLVSRSKDVYLKFFANIFILIMLALSLFLIFRK</sequence>
<keyword evidence="1" id="KW-1133">Transmembrane helix</keyword>
<protein>
    <submittedName>
        <fullName evidence="3">BatD family protein</fullName>
    </submittedName>
</protein>
<keyword evidence="2" id="KW-0732">Signal</keyword>
<evidence type="ECO:0000313" key="4">
    <source>
        <dbReference type="Proteomes" id="UP001172082"/>
    </source>
</evidence>
<dbReference type="PANTHER" id="PTHR40940">
    <property type="entry name" value="PROTEIN BATD-RELATED"/>
    <property type="match status" value="1"/>
</dbReference>
<evidence type="ECO:0000256" key="1">
    <source>
        <dbReference type="SAM" id="Phobius"/>
    </source>
</evidence>
<proteinExistence type="predicted"/>
<keyword evidence="1" id="KW-0812">Transmembrane</keyword>
<feature type="chain" id="PRO_5045094471" evidence="2">
    <location>
        <begin position="23"/>
        <end position="479"/>
    </location>
</feature>
<dbReference type="PANTHER" id="PTHR40940:SF2">
    <property type="entry name" value="BATD"/>
    <property type="match status" value="1"/>
</dbReference>
<comment type="caution">
    <text evidence="3">The sequence shown here is derived from an EMBL/GenBank/DDBJ whole genome shotgun (WGS) entry which is preliminary data.</text>
</comment>
<keyword evidence="1" id="KW-0472">Membrane</keyword>
<organism evidence="3 4">
    <name type="scientific">Splendidivirga corallicola</name>
    <dbReference type="NCBI Taxonomy" id="3051826"/>
    <lineage>
        <taxon>Bacteria</taxon>
        <taxon>Pseudomonadati</taxon>
        <taxon>Bacteroidota</taxon>
        <taxon>Cytophagia</taxon>
        <taxon>Cytophagales</taxon>
        <taxon>Splendidivirgaceae</taxon>
        <taxon>Splendidivirga</taxon>
    </lineage>
</organism>
<feature type="transmembrane region" description="Helical" evidence="1">
    <location>
        <begin position="455"/>
        <end position="477"/>
    </location>
</feature>
<gene>
    <name evidence="3" type="ORF">QQ008_04410</name>
</gene>
<dbReference type="RefSeq" id="WP_346750608.1">
    <property type="nucleotide sequence ID" value="NZ_JAUJEA010000001.1"/>
</dbReference>
<evidence type="ECO:0000256" key="2">
    <source>
        <dbReference type="SAM" id="SignalP"/>
    </source>
</evidence>
<feature type="signal peptide" evidence="2">
    <location>
        <begin position="1"/>
        <end position="22"/>
    </location>
</feature>
<dbReference type="EMBL" id="JAUJEA010000001">
    <property type="protein sequence ID" value="MDN5200585.1"/>
    <property type="molecule type" value="Genomic_DNA"/>
</dbReference>
<dbReference type="InterPro" id="IPR025738">
    <property type="entry name" value="BatD"/>
</dbReference>
<keyword evidence="4" id="KW-1185">Reference proteome</keyword>
<name>A0ABT8KIN9_9BACT</name>
<reference evidence="3" key="1">
    <citation type="submission" date="2023-06" db="EMBL/GenBank/DDBJ databases">
        <title>Genomic of Parafulvivirga corallium.</title>
        <authorList>
            <person name="Wang G."/>
        </authorList>
    </citation>
    <scope>NUCLEOTIDE SEQUENCE</scope>
    <source>
        <strain evidence="3">BMA10</strain>
    </source>
</reference>
<dbReference type="Proteomes" id="UP001172082">
    <property type="component" value="Unassembled WGS sequence"/>
</dbReference>
<accession>A0ABT8KIN9</accession>
<evidence type="ECO:0000313" key="3">
    <source>
        <dbReference type="EMBL" id="MDN5200585.1"/>
    </source>
</evidence>